<evidence type="ECO:0000313" key="2">
    <source>
        <dbReference type="EMBL" id="ERG64557.1"/>
    </source>
</evidence>
<dbReference type="Proteomes" id="UP000016462">
    <property type="component" value="Unassembled WGS sequence"/>
</dbReference>
<keyword evidence="3" id="KW-1185">Reference proteome</keyword>
<dbReference type="EMBL" id="ASHR01000018">
    <property type="protein sequence ID" value="ERG64557.1"/>
    <property type="molecule type" value="Genomic_DNA"/>
</dbReference>
<sequence>MWELLKALVRNWPIVIIGALVTTGTGLAAATADGVYFTRTELMFLAPTSTANPNALRTQSEDLIITAGLVAKRVTGPDAPTKFASPDVTLVGLGMREGWSLRVPDIGGQWASNFATQRLFLDVVAPSEQAVQQQQRAIIDEVTHELDALQREWGVDPVNTVSVIAAPESTVIHYVDGNRSRALAMTALLGLGATVAVVVLREYVARRGRDDIH</sequence>
<feature type="transmembrane region" description="Helical" evidence="1">
    <location>
        <begin position="182"/>
        <end position="200"/>
    </location>
</feature>
<reference evidence="2 3" key="1">
    <citation type="journal article" date="2013" name="Genome Announc.">
        <title>First draft genome sequence from a member of the genus agrococcus, isolated from modern microbialites.</title>
        <authorList>
            <person name="White R.A.III."/>
            <person name="Grassa C.J."/>
            <person name="Suttle C.A."/>
        </authorList>
    </citation>
    <scope>NUCLEOTIDE SEQUENCE [LARGE SCALE GENOMIC DNA]</scope>
    <source>
        <strain evidence="2 3">RW1</strain>
    </source>
</reference>
<evidence type="ECO:0000256" key="1">
    <source>
        <dbReference type="SAM" id="Phobius"/>
    </source>
</evidence>
<comment type="caution">
    <text evidence="2">The sequence shown here is derived from an EMBL/GenBank/DDBJ whole genome shotgun (WGS) entry which is preliminary data.</text>
</comment>
<name>U1LR70_9MICO</name>
<keyword evidence="1" id="KW-0472">Membrane</keyword>
<proteinExistence type="predicted"/>
<organism evidence="2 3">
    <name type="scientific">Agrococcus pavilionensis RW1</name>
    <dbReference type="NCBI Taxonomy" id="1330458"/>
    <lineage>
        <taxon>Bacteria</taxon>
        <taxon>Bacillati</taxon>
        <taxon>Actinomycetota</taxon>
        <taxon>Actinomycetes</taxon>
        <taxon>Micrococcales</taxon>
        <taxon>Microbacteriaceae</taxon>
        <taxon>Agrococcus</taxon>
    </lineage>
</organism>
<accession>U1LR70</accession>
<gene>
    <name evidence="2" type="ORF">L332_08865</name>
</gene>
<feature type="transmembrane region" description="Helical" evidence="1">
    <location>
        <begin position="12"/>
        <end position="37"/>
    </location>
</feature>
<dbReference type="AlphaFoldDB" id="U1LR70"/>
<keyword evidence="1" id="KW-0812">Transmembrane</keyword>
<protein>
    <recommendedName>
        <fullName evidence="4">Polysaccharide chain length determinant N-terminal domain-containing protein</fullName>
    </recommendedName>
</protein>
<keyword evidence="1" id="KW-1133">Transmembrane helix</keyword>
<evidence type="ECO:0008006" key="4">
    <source>
        <dbReference type="Google" id="ProtNLM"/>
    </source>
</evidence>
<evidence type="ECO:0000313" key="3">
    <source>
        <dbReference type="Proteomes" id="UP000016462"/>
    </source>
</evidence>